<evidence type="ECO:0000256" key="1">
    <source>
        <dbReference type="SAM" id="MobiDB-lite"/>
    </source>
</evidence>
<sequence>MNEGCRHDNLVECAILYYASQHDTSEYSRLEDEELGAREQQGPGDSPSPLQSGKRTNMLERRKRSASTCVGASR</sequence>
<dbReference type="AlphaFoldDB" id="A0A5B7EDZ3"/>
<comment type="caution">
    <text evidence="2">The sequence shown here is derived from an EMBL/GenBank/DDBJ whole genome shotgun (WGS) entry which is preliminary data.</text>
</comment>
<gene>
    <name evidence="2" type="ORF">E2C01_025672</name>
</gene>
<reference evidence="2 3" key="1">
    <citation type="submission" date="2019-05" db="EMBL/GenBank/DDBJ databases">
        <title>Another draft genome of Portunus trituberculatus and its Hox gene families provides insights of decapod evolution.</title>
        <authorList>
            <person name="Jeong J.-H."/>
            <person name="Song I."/>
            <person name="Kim S."/>
            <person name="Choi T."/>
            <person name="Kim D."/>
            <person name="Ryu S."/>
            <person name="Kim W."/>
        </authorList>
    </citation>
    <scope>NUCLEOTIDE SEQUENCE [LARGE SCALE GENOMIC DNA]</scope>
    <source>
        <tissue evidence="2">Muscle</tissue>
    </source>
</reference>
<dbReference type="Proteomes" id="UP000324222">
    <property type="component" value="Unassembled WGS sequence"/>
</dbReference>
<dbReference type="EMBL" id="VSRR010002612">
    <property type="protein sequence ID" value="MPC32362.1"/>
    <property type="molecule type" value="Genomic_DNA"/>
</dbReference>
<organism evidence="2 3">
    <name type="scientific">Portunus trituberculatus</name>
    <name type="common">Swimming crab</name>
    <name type="synonym">Neptunus trituberculatus</name>
    <dbReference type="NCBI Taxonomy" id="210409"/>
    <lineage>
        <taxon>Eukaryota</taxon>
        <taxon>Metazoa</taxon>
        <taxon>Ecdysozoa</taxon>
        <taxon>Arthropoda</taxon>
        <taxon>Crustacea</taxon>
        <taxon>Multicrustacea</taxon>
        <taxon>Malacostraca</taxon>
        <taxon>Eumalacostraca</taxon>
        <taxon>Eucarida</taxon>
        <taxon>Decapoda</taxon>
        <taxon>Pleocyemata</taxon>
        <taxon>Brachyura</taxon>
        <taxon>Eubrachyura</taxon>
        <taxon>Portunoidea</taxon>
        <taxon>Portunidae</taxon>
        <taxon>Portuninae</taxon>
        <taxon>Portunus</taxon>
    </lineage>
</organism>
<feature type="region of interest" description="Disordered" evidence="1">
    <location>
        <begin position="24"/>
        <end position="74"/>
    </location>
</feature>
<name>A0A5B7EDZ3_PORTR</name>
<protein>
    <submittedName>
        <fullName evidence="2">Uncharacterized protein</fullName>
    </submittedName>
</protein>
<accession>A0A5B7EDZ3</accession>
<evidence type="ECO:0000313" key="2">
    <source>
        <dbReference type="EMBL" id="MPC32362.1"/>
    </source>
</evidence>
<keyword evidence="3" id="KW-1185">Reference proteome</keyword>
<evidence type="ECO:0000313" key="3">
    <source>
        <dbReference type="Proteomes" id="UP000324222"/>
    </source>
</evidence>
<proteinExistence type="predicted"/>